<reference evidence="6 7" key="1">
    <citation type="submission" date="2008-07" db="EMBL/GenBank/DDBJ databases">
        <authorList>
            <person name="El-Sayed N."/>
            <person name="Caler E."/>
            <person name="Inman J."/>
            <person name="Amedeo P."/>
            <person name="Hass B."/>
            <person name="Wortman J."/>
        </authorList>
    </citation>
    <scope>NUCLEOTIDE SEQUENCE [LARGE SCALE GENOMIC DNA]</scope>
    <source>
        <strain evidence="7">ATCC 50983 / TXsc</strain>
    </source>
</reference>
<feature type="transmembrane region" description="Helical" evidence="5">
    <location>
        <begin position="20"/>
        <end position="43"/>
    </location>
</feature>
<organism evidence="7">
    <name type="scientific">Perkinsus marinus (strain ATCC 50983 / TXsc)</name>
    <dbReference type="NCBI Taxonomy" id="423536"/>
    <lineage>
        <taxon>Eukaryota</taxon>
        <taxon>Sar</taxon>
        <taxon>Alveolata</taxon>
        <taxon>Perkinsozoa</taxon>
        <taxon>Perkinsea</taxon>
        <taxon>Perkinsida</taxon>
        <taxon>Perkinsidae</taxon>
        <taxon>Perkinsus</taxon>
    </lineage>
</organism>
<keyword evidence="4 5" id="KW-0472">Membrane</keyword>
<dbReference type="OrthoDB" id="447672at2759"/>
<keyword evidence="7" id="KW-1185">Reference proteome</keyword>
<dbReference type="PANTHER" id="PTHR10231">
    <property type="entry name" value="NUCLEOTIDE-SUGAR TRANSMEMBRANE TRANSPORTER"/>
    <property type="match status" value="1"/>
</dbReference>
<feature type="transmembrane region" description="Helical" evidence="5">
    <location>
        <begin position="75"/>
        <end position="91"/>
    </location>
</feature>
<dbReference type="EMBL" id="GG671403">
    <property type="protein sequence ID" value="EER18961.1"/>
    <property type="molecule type" value="Genomic_DNA"/>
</dbReference>
<protein>
    <submittedName>
        <fullName evidence="6">Udp-galactose transporter, putative</fullName>
    </submittedName>
</protein>
<dbReference type="NCBIfam" id="TIGR00803">
    <property type="entry name" value="nst"/>
    <property type="match status" value="1"/>
</dbReference>
<dbReference type="GeneID" id="9049449"/>
<comment type="subcellular location">
    <subcellularLocation>
        <location evidence="1">Membrane</location>
        <topology evidence="1">Multi-pass membrane protein</topology>
    </subcellularLocation>
</comment>
<proteinExistence type="predicted"/>
<feature type="non-terminal residue" evidence="6">
    <location>
        <position position="95"/>
    </location>
</feature>
<evidence type="ECO:0000256" key="1">
    <source>
        <dbReference type="ARBA" id="ARBA00004141"/>
    </source>
</evidence>
<dbReference type="InParanoid" id="C5K982"/>
<keyword evidence="2 5" id="KW-0812">Transmembrane</keyword>
<gene>
    <name evidence="6" type="ORF">Pmar_PMAR005495</name>
</gene>
<evidence type="ECO:0000256" key="2">
    <source>
        <dbReference type="ARBA" id="ARBA00022692"/>
    </source>
</evidence>
<dbReference type="AlphaFoldDB" id="C5K982"/>
<dbReference type="Proteomes" id="UP000007800">
    <property type="component" value="Unassembled WGS sequence"/>
</dbReference>
<evidence type="ECO:0000256" key="5">
    <source>
        <dbReference type="SAM" id="Phobius"/>
    </source>
</evidence>
<sequence>MLIKDYDALKRNGFFFGYSTLTWTTIFLEAGGGLIVAVVIKYADTILKNFATAAAIISSTTISALFLGFEVRPSFVIGAVLVITAIYMYSAKPTE</sequence>
<keyword evidence="3 5" id="KW-1133">Transmembrane helix</keyword>
<name>C5K982_PERM5</name>
<dbReference type="GO" id="GO:0000139">
    <property type="term" value="C:Golgi membrane"/>
    <property type="evidence" value="ECO:0007669"/>
    <property type="project" value="InterPro"/>
</dbReference>
<evidence type="ECO:0000313" key="6">
    <source>
        <dbReference type="EMBL" id="EER18961.1"/>
    </source>
</evidence>
<feature type="transmembrane region" description="Helical" evidence="5">
    <location>
        <begin position="50"/>
        <end position="69"/>
    </location>
</feature>
<evidence type="ECO:0000256" key="4">
    <source>
        <dbReference type="ARBA" id="ARBA00023136"/>
    </source>
</evidence>
<accession>C5K982</accession>
<dbReference type="InterPro" id="IPR007271">
    <property type="entry name" value="Nuc_sug_transpt"/>
</dbReference>
<dbReference type="GO" id="GO:0015165">
    <property type="term" value="F:pyrimidine nucleotide-sugar transmembrane transporter activity"/>
    <property type="evidence" value="ECO:0007669"/>
    <property type="project" value="InterPro"/>
</dbReference>
<evidence type="ECO:0000256" key="3">
    <source>
        <dbReference type="ARBA" id="ARBA00022989"/>
    </source>
</evidence>
<evidence type="ECO:0000313" key="7">
    <source>
        <dbReference type="Proteomes" id="UP000007800"/>
    </source>
</evidence>
<dbReference type="Pfam" id="PF04142">
    <property type="entry name" value="Nuc_sug_transp"/>
    <property type="match status" value="1"/>
</dbReference>
<dbReference type="RefSeq" id="XP_002787165.1">
    <property type="nucleotide sequence ID" value="XM_002787119.1"/>
</dbReference>
<dbReference type="OMA" id="FFRGFFH"/>